<keyword evidence="2" id="KW-1185">Reference proteome</keyword>
<dbReference type="Proteomes" id="UP000652761">
    <property type="component" value="Unassembled WGS sequence"/>
</dbReference>
<feature type="non-terminal residue" evidence="1">
    <location>
        <position position="1"/>
    </location>
</feature>
<proteinExistence type="predicted"/>
<dbReference type="AlphaFoldDB" id="A0A843V058"/>
<reference evidence="1" key="1">
    <citation type="submission" date="2017-07" db="EMBL/GenBank/DDBJ databases">
        <title>Taro Niue Genome Assembly and Annotation.</title>
        <authorList>
            <person name="Atibalentja N."/>
            <person name="Keating K."/>
            <person name="Fields C.J."/>
        </authorList>
    </citation>
    <scope>NUCLEOTIDE SEQUENCE</scope>
    <source>
        <strain evidence="1">Niue_2</strain>
        <tissue evidence="1">Leaf</tissue>
    </source>
</reference>
<evidence type="ECO:0000313" key="1">
    <source>
        <dbReference type="EMBL" id="MQL87230.1"/>
    </source>
</evidence>
<comment type="caution">
    <text evidence="1">The sequence shown here is derived from an EMBL/GenBank/DDBJ whole genome shotgun (WGS) entry which is preliminary data.</text>
</comment>
<organism evidence="1 2">
    <name type="scientific">Colocasia esculenta</name>
    <name type="common">Wild taro</name>
    <name type="synonym">Arum esculentum</name>
    <dbReference type="NCBI Taxonomy" id="4460"/>
    <lineage>
        <taxon>Eukaryota</taxon>
        <taxon>Viridiplantae</taxon>
        <taxon>Streptophyta</taxon>
        <taxon>Embryophyta</taxon>
        <taxon>Tracheophyta</taxon>
        <taxon>Spermatophyta</taxon>
        <taxon>Magnoliopsida</taxon>
        <taxon>Liliopsida</taxon>
        <taxon>Araceae</taxon>
        <taxon>Aroideae</taxon>
        <taxon>Colocasieae</taxon>
        <taxon>Colocasia</taxon>
    </lineage>
</organism>
<evidence type="ECO:0000313" key="2">
    <source>
        <dbReference type="Proteomes" id="UP000652761"/>
    </source>
</evidence>
<gene>
    <name evidence="1" type="ORF">Taro_019776</name>
</gene>
<protein>
    <submittedName>
        <fullName evidence="1">Uncharacterized protein</fullName>
    </submittedName>
</protein>
<name>A0A843V058_COLES</name>
<sequence>HVLRTAFVMRGMASYEKATVRKLCSTEERVAAAISGDVELEACVLMWFWRVEAVQSVENTDRASFYEFFLLHRSIGLLSEKATSRAVAFRSRPLAPSRSGL</sequence>
<accession>A0A843V058</accession>
<dbReference type="EMBL" id="NMUH01000963">
    <property type="protein sequence ID" value="MQL87230.1"/>
    <property type="molecule type" value="Genomic_DNA"/>
</dbReference>